<keyword evidence="6" id="KW-1185">Reference proteome</keyword>
<evidence type="ECO:0000256" key="1">
    <source>
        <dbReference type="ARBA" id="ARBA00006739"/>
    </source>
</evidence>
<dbReference type="EMBL" id="CP041253">
    <property type="protein sequence ID" value="QDH81023.1"/>
    <property type="molecule type" value="Genomic_DNA"/>
</dbReference>
<dbReference type="AlphaFoldDB" id="A0A514CMG6"/>
<dbReference type="Pfam" id="PF00535">
    <property type="entry name" value="Glycos_transf_2"/>
    <property type="match status" value="1"/>
</dbReference>
<dbReference type="RefSeq" id="WP_141616239.1">
    <property type="nucleotide sequence ID" value="NZ_CP041253.1"/>
</dbReference>
<dbReference type="KEGG" id="echi:FKX85_19030"/>
<accession>A0A514CMG6</accession>
<dbReference type="CDD" id="cd04186">
    <property type="entry name" value="GT_2_like_c"/>
    <property type="match status" value="1"/>
</dbReference>
<dbReference type="Proteomes" id="UP000316614">
    <property type="component" value="Chromosome"/>
</dbReference>
<protein>
    <submittedName>
        <fullName evidence="5">Glycosyltransferase family 2 protein</fullName>
    </submittedName>
</protein>
<evidence type="ECO:0000256" key="2">
    <source>
        <dbReference type="ARBA" id="ARBA00022676"/>
    </source>
</evidence>
<dbReference type="PANTHER" id="PTHR43179">
    <property type="entry name" value="RHAMNOSYLTRANSFERASE WBBL"/>
    <property type="match status" value="1"/>
</dbReference>
<evidence type="ECO:0000313" key="5">
    <source>
        <dbReference type="EMBL" id="QDH81023.1"/>
    </source>
</evidence>
<comment type="similarity">
    <text evidence="1">Belongs to the glycosyltransferase 2 family.</text>
</comment>
<dbReference type="InterPro" id="IPR001173">
    <property type="entry name" value="Glyco_trans_2-like"/>
</dbReference>
<evidence type="ECO:0000313" key="6">
    <source>
        <dbReference type="Proteomes" id="UP000316614"/>
    </source>
</evidence>
<gene>
    <name evidence="5" type="ORF">FKX85_19030</name>
</gene>
<dbReference type="SUPFAM" id="SSF53448">
    <property type="entry name" value="Nucleotide-diphospho-sugar transferases"/>
    <property type="match status" value="1"/>
</dbReference>
<dbReference type="OrthoDB" id="9771846at2"/>
<dbReference type="InterPro" id="IPR029044">
    <property type="entry name" value="Nucleotide-diphossugar_trans"/>
</dbReference>
<evidence type="ECO:0000256" key="3">
    <source>
        <dbReference type="ARBA" id="ARBA00022679"/>
    </source>
</evidence>
<keyword evidence="2" id="KW-0328">Glycosyltransferase</keyword>
<feature type="domain" description="Glycosyltransferase 2-like" evidence="4">
    <location>
        <begin position="6"/>
        <end position="119"/>
    </location>
</feature>
<reference evidence="5 6" key="1">
    <citation type="submission" date="2019-06" db="EMBL/GenBank/DDBJ databases">
        <title>Echinicola alkalisoli sp. nov. isolated from saline soil.</title>
        <authorList>
            <person name="Sun J.-Q."/>
            <person name="Xu L."/>
        </authorList>
    </citation>
    <scope>NUCLEOTIDE SEQUENCE [LARGE SCALE GENOMIC DNA]</scope>
    <source>
        <strain evidence="5 6">LN3S3</strain>
    </source>
</reference>
<sequence length="335" mass="38037">MKEAAVVILNYNGEGMLRRFLPGVLAHSFFDVIVADNNSSDGSLELMKTHFSAVKLISLSENHGFSRGYNEVLEQLKGQYRYYILLNSDVEVSEKWDIQLVDWLRSHEAFSAVQPKILSQQDKFHFDYAGAGGGYIDRLGYPFCRGRVFGTLEKDHGQYDDEVEVDWVSGACYGVRADVYHDLGGFEADFFAHMEEIDLCWRMARKGWKLGYLGKVPVYHVGGGTLSRTSPFKTYLNFRNNLLMLSKNLTSGGFLKIMVFRVLLDAVAALQFVLSGKGKHAGQVIKAYCDFFKMQNRYDKQGALALKLPIQKASKEVTSIVLSYYIMGRRKYRDL</sequence>
<dbReference type="GO" id="GO:0016757">
    <property type="term" value="F:glycosyltransferase activity"/>
    <property type="evidence" value="ECO:0007669"/>
    <property type="project" value="UniProtKB-KW"/>
</dbReference>
<dbReference type="Gene3D" id="3.90.550.10">
    <property type="entry name" value="Spore Coat Polysaccharide Biosynthesis Protein SpsA, Chain A"/>
    <property type="match status" value="1"/>
</dbReference>
<evidence type="ECO:0000259" key="4">
    <source>
        <dbReference type="Pfam" id="PF00535"/>
    </source>
</evidence>
<keyword evidence="3 5" id="KW-0808">Transferase</keyword>
<organism evidence="5 6">
    <name type="scientific">Echinicola soli</name>
    <dbReference type="NCBI Taxonomy" id="2591634"/>
    <lineage>
        <taxon>Bacteria</taxon>
        <taxon>Pseudomonadati</taxon>
        <taxon>Bacteroidota</taxon>
        <taxon>Cytophagia</taxon>
        <taxon>Cytophagales</taxon>
        <taxon>Cyclobacteriaceae</taxon>
        <taxon>Echinicola</taxon>
    </lineage>
</organism>
<name>A0A514CMG6_9BACT</name>
<dbReference type="PANTHER" id="PTHR43179:SF12">
    <property type="entry name" value="GALACTOFURANOSYLTRANSFERASE GLFT2"/>
    <property type="match status" value="1"/>
</dbReference>
<proteinExistence type="inferred from homology"/>